<dbReference type="Pfam" id="PF01183">
    <property type="entry name" value="Glyco_hydro_25"/>
    <property type="match status" value="1"/>
</dbReference>
<dbReference type="AlphaFoldDB" id="A0A923NPQ7"/>
<sequence length="276" mass="31666">MKRFIWFGLCLILCFSLAQPAFAASEARGIDVSNWQGTIDYAKVKNAGIRIIYIKAGQGAGSIDPYFERNYRQAKRYDLDIGFYHFVTARTVSQARQQAHFFASLINEKEIECRPAMDFEQVSGLTKREANAIARAYMRDLEKLTGYRPAFYSNEYDVRVLWGSGLSKYPLWIAEYGVSRPSSVGSWKSWTGFQYSDKGAVSGVRGLVDRNRFKQGIYLGTREKAQERPVVYRVKQGDTLSHIARRYGTTVKRLERLNHIENPDLIYPGEKLIIRQ</sequence>
<dbReference type="InterPro" id="IPR036779">
    <property type="entry name" value="LysM_dom_sf"/>
</dbReference>
<evidence type="ECO:0000313" key="7">
    <source>
        <dbReference type="Proteomes" id="UP000602647"/>
    </source>
</evidence>
<feature type="chain" id="PRO_5037711937" evidence="4">
    <location>
        <begin position="24"/>
        <end position="276"/>
    </location>
</feature>
<dbReference type="SUPFAM" id="SSF51445">
    <property type="entry name" value="(Trans)glycosidases"/>
    <property type="match status" value="1"/>
</dbReference>
<dbReference type="RefSeq" id="WP_187302967.1">
    <property type="nucleotide sequence ID" value="NZ_CBCTON010000011.1"/>
</dbReference>
<protein>
    <submittedName>
        <fullName evidence="6">LysM peptidoglycan-binding domain-containing protein</fullName>
    </submittedName>
</protein>
<keyword evidence="4" id="KW-0732">Signal</keyword>
<feature type="domain" description="LysM" evidence="5">
    <location>
        <begin position="230"/>
        <end position="274"/>
    </location>
</feature>
<reference evidence="6" key="1">
    <citation type="submission" date="2020-08" db="EMBL/GenBank/DDBJ databases">
        <title>Genome public.</title>
        <authorList>
            <person name="Liu C."/>
            <person name="Sun Q."/>
        </authorList>
    </citation>
    <scope>NUCLEOTIDE SEQUENCE</scope>
    <source>
        <strain evidence="6">BX12</strain>
    </source>
</reference>
<accession>A0A923NPQ7</accession>
<evidence type="ECO:0000259" key="5">
    <source>
        <dbReference type="PROSITE" id="PS51782"/>
    </source>
</evidence>
<dbReference type="EMBL" id="JACRYT010000007">
    <property type="protein sequence ID" value="MBC6679868.1"/>
    <property type="molecule type" value="Genomic_DNA"/>
</dbReference>
<dbReference type="GO" id="GO:0016052">
    <property type="term" value="P:carbohydrate catabolic process"/>
    <property type="evidence" value="ECO:0007669"/>
    <property type="project" value="TreeGrafter"/>
</dbReference>
<dbReference type="PROSITE" id="PS51782">
    <property type="entry name" value="LYSM"/>
    <property type="match status" value="1"/>
</dbReference>
<dbReference type="Gene3D" id="3.20.20.80">
    <property type="entry name" value="Glycosidases"/>
    <property type="match status" value="1"/>
</dbReference>
<comment type="similarity">
    <text evidence="1">Belongs to the glycosyl hydrolase 25 family.</text>
</comment>
<evidence type="ECO:0000256" key="2">
    <source>
        <dbReference type="ARBA" id="ARBA00022801"/>
    </source>
</evidence>
<organism evidence="6 7">
    <name type="scientific">Zhenpiania hominis</name>
    <dbReference type="NCBI Taxonomy" id="2763644"/>
    <lineage>
        <taxon>Bacteria</taxon>
        <taxon>Bacillati</taxon>
        <taxon>Bacillota</taxon>
        <taxon>Clostridia</taxon>
        <taxon>Peptostreptococcales</taxon>
        <taxon>Anaerovoracaceae</taxon>
        <taxon>Zhenpiania</taxon>
    </lineage>
</organism>
<gene>
    <name evidence="6" type="ORF">H9L42_08510</name>
</gene>
<proteinExistence type="inferred from homology"/>
<dbReference type="CDD" id="cd00118">
    <property type="entry name" value="LysM"/>
    <property type="match status" value="1"/>
</dbReference>
<evidence type="ECO:0000256" key="3">
    <source>
        <dbReference type="ARBA" id="ARBA00023295"/>
    </source>
</evidence>
<dbReference type="InterPro" id="IPR018077">
    <property type="entry name" value="Glyco_hydro_fam25_subgr"/>
</dbReference>
<dbReference type="PANTHER" id="PTHR34135">
    <property type="entry name" value="LYSOZYME"/>
    <property type="match status" value="1"/>
</dbReference>
<evidence type="ECO:0000256" key="1">
    <source>
        <dbReference type="ARBA" id="ARBA00010646"/>
    </source>
</evidence>
<dbReference type="GO" id="GO:0016998">
    <property type="term" value="P:cell wall macromolecule catabolic process"/>
    <property type="evidence" value="ECO:0007669"/>
    <property type="project" value="InterPro"/>
</dbReference>
<dbReference type="Proteomes" id="UP000602647">
    <property type="component" value="Unassembled WGS sequence"/>
</dbReference>
<keyword evidence="3" id="KW-0326">Glycosidase</keyword>
<keyword evidence="2" id="KW-0378">Hydrolase</keyword>
<dbReference type="SMART" id="SM00257">
    <property type="entry name" value="LysM"/>
    <property type="match status" value="1"/>
</dbReference>
<dbReference type="CDD" id="cd06525">
    <property type="entry name" value="GH25_Lyc-like"/>
    <property type="match status" value="1"/>
</dbReference>
<dbReference type="SMART" id="SM00641">
    <property type="entry name" value="Glyco_25"/>
    <property type="match status" value="1"/>
</dbReference>
<dbReference type="InterPro" id="IPR002053">
    <property type="entry name" value="Glyco_hydro_25"/>
</dbReference>
<name>A0A923NPQ7_9FIRM</name>
<dbReference type="GO" id="GO:0003796">
    <property type="term" value="F:lysozyme activity"/>
    <property type="evidence" value="ECO:0007669"/>
    <property type="project" value="InterPro"/>
</dbReference>
<dbReference type="InterPro" id="IPR018392">
    <property type="entry name" value="LysM"/>
</dbReference>
<dbReference type="Pfam" id="PF01476">
    <property type="entry name" value="LysM"/>
    <property type="match status" value="1"/>
</dbReference>
<comment type="caution">
    <text evidence="6">The sequence shown here is derived from an EMBL/GenBank/DDBJ whole genome shotgun (WGS) entry which is preliminary data.</text>
</comment>
<dbReference type="SUPFAM" id="SSF54106">
    <property type="entry name" value="LysM domain"/>
    <property type="match status" value="1"/>
</dbReference>
<feature type="signal peptide" evidence="4">
    <location>
        <begin position="1"/>
        <end position="23"/>
    </location>
</feature>
<dbReference type="PANTHER" id="PTHR34135:SF2">
    <property type="entry name" value="LYSOZYME"/>
    <property type="match status" value="1"/>
</dbReference>
<keyword evidence="7" id="KW-1185">Reference proteome</keyword>
<dbReference type="Gene3D" id="3.10.350.10">
    <property type="entry name" value="LysM domain"/>
    <property type="match status" value="1"/>
</dbReference>
<dbReference type="PROSITE" id="PS51904">
    <property type="entry name" value="GLYCOSYL_HYDROL_F25_2"/>
    <property type="match status" value="1"/>
</dbReference>
<dbReference type="GO" id="GO:0009253">
    <property type="term" value="P:peptidoglycan catabolic process"/>
    <property type="evidence" value="ECO:0007669"/>
    <property type="project" value="InterPro"/>
</dbReference>
<evidence type="ECO:0000313" key="6">
    <source>
        <dbReference type="EMBL" id="MBC6679868.1"/>
    </source>
</evidence>
<dbReference type="InterPro" id="IPR017853">
    <property type="entry name" value="GH"/>
</dbReference>
<evidence type="ECO:0000256" key="4">
    <source>
        <dbReference type="SAM" id="SignalP"/>
    </source>
</evidence>